<dbReference type="UniPathway" id="UPA00392"/>
<dbReference type="EC" id="1.17.99.6" evidence="6"/>
<evidence type="ECO:0000256" key="1">
    <source>
        <dbReference type="ARBA" id="ARBA00022485"/>
    </source>
</evidence>
<reference evidence="9 10" key="1">
    <citation type="submission" date="2014-04" db="EMBL/GenBank/DDBJ databases">
        <title>Draft genome sequence of Hydrogenovibrio marinus MH-110, a model organism for aerobic H2 metabolism.</title>
        <authorList>
            <person name="Cha H.J."/>
            <person name="Jo B.H."/>
            <person name="Hwang B.H."/>
        </authorList>
    </citation>
    <scope>NUCLEOTIDE SEQUENCE [LARGE SCALE GENOMIC DNA]</scope>
    <source>
        <strain evidence="9 10">MH-110</strain>
    </source>
</reference>
<comment type="caution">
    <text evidence="6">Lacks conserved residue(s) required for the propagation of feature annotation.</text>
</comment>
<dbReference type="InterPro" id="IPR013542">
    <property type="entry name" value="QueG_DUF1730"/>
</dbReference>
<comment type="subcellular location">
    <subcellularLocation>
        <location evidence="6">Cytoplasm</location>
    </subcellularLocation>
</comment>
<feature type="binding site" evidence="6">
    <location>
        <position position="250"/>
    </location>
    <ligand>
        <name>[4Fe-4S] cluster</name>
        <dbReference type="ChEBI" id="CHEBI:49883"/>
        <label>2</label>
    </ligand>
</feature>
<evidence type="ECO:0000313" key="9">
    <source>
        <dbReference type="EMBL" id="KDN95038.1"/>
    </source>
</evidence>
<feature type="binding site" evidence="6">
    <location>
        <position position="139"/>
    </location>
    <ligand>
        <name>cob(II)alamin</name>
        <dbReference type="ChEBI" id="CHEBI:16304"/>
    </ligand>
</feature>
<feature type="binding site" evidence="6">
    <location>
        <position position="204"/>
    </location>
    <ligand>
        <name>[4Fe-4S] cluster</name>
        <dbReference type="ChEBI" id="CHEBI:49883"/>
        <label>2</label>
    </ligand>
</feature>
<dbReference type="GO" id="GO:0005737">
    <property type="term" value="C:cytoplasm"/>
    <property type="evidence" value="ECO:0007669"/>
    <property type="project" value="UniProtKB-SubCell"/>
</dbReference>
<dbReference type="NCBIfam" id="TIGR00276">
    <property type="entry name" value="tRNA epoxyqueuosine(34) reductase QueG"/>
    <property type="match status" value="1"/>
</dbReference>
<proteinExistence type="inferred from homology"/>
<keyword evidence="3 6" id="KW-0819">tRNA processing</keyword>
<dbReference type="RefSeq" id="WP_029908753.1">
    <property type="nucleotide sequence ID" value="NZ_AP020335.1"/>
</dbReference>
<dbReference type="GO" id="GO:0046872">
    <property type="term" value="F:metal ion binding"/>
    <property type="evidence" value="ECO:0007669"/>
    <property type="project" value="UniProtKB-KW"/>
</dbReference>
<feature type="binding site" evidence="6">
    <location>
        <position position="163"/>
    </location>
    <ligand>
        <name>cob(II)alamin</name>
        <dbReference type="ChEBI" id="CHEBI:16304"/>
    </ligand>
</feature>
<keyword evidence="4 6" id="KW-0671">Queuosine biosynthesis</keyword>
<dbReference type="GO" id="GO:0031419">
    <property type="term" value="F:cobalamin binding"/>
    <property type="evidence" value="ECO:0007669"/>
    <property type="project" value="UniProtKB-KW"/>
</dbReference>
<feature type="binding site" evidence="6">
    <location>
        <position position="222"/>
    </location>
    <ligand>
        <name>cob(II)alamin</name>
        <dbReference type="ChEBI" id="CHEBI:16304"/>
    </ligand>
</feature>
<organism evidence="9 10">
    <name type="scientific">Hydrogenovibrio marinus</name>
    <dbReference type="NCBI Taxonomy" id="28885"/>
    <lineage>
        <taxon>Bacteria</taxon>
        <taxon>Pseudomonadati</taxon>
        <taxon>Pseudomonadota</taxon>
        <taxon>Gammaproteobacteria</taxon>
        <taxon>Thiotrichales</taxon>
        <taxon>Piscirickettsiaceae</taxon>
        <taxon>Hydrogenovibrio</taxon>
    </lineage>
</organism>
<comment type="cofactor">
    <cofactor evidence="6">
        <name>cob(II)alamin</name>
        <dbReference type="ChEBI" id="CHEBI:16304"/>
    </cofactor>
</comment>
<comment type="subunit">
    <text evidence="6">Monomer.</text>
</comment>
<dbReference type="InterPro" id="IPR017896">
    <property type="entry name" value="4Fe4S_Fe-S-bd"/>
</dbReference>
<keyword evidence="5 6" id="KW-0560">Oxidoreductase</keyword>
<keyword evidence="6" id="KW-0408">Iron</keyword>
<accession>A0A066ZMI5</accession>
<dbReference type="PANTHER" id="PTHR30002:SF4">
    <property type="entry name" value="EPOXYQUEUOSINE REDUCTASE"/>
    <property type="match status" value="1"/>
</dbReference>
<feature type="binding site" evidence="6">
    <location>
        <position position="247"/>
    </location>
    <ligand>
        <name>[4Fe-4S] cluster</name>
        <dbReference type="ChEBI" id="CHEBI:49883"/>
        <label>2</label>
    </ligand>
</feature>
<keyword evidence="6" id="KW-0411">Iron-sulfur</keyword>
<dbReference type="GO" id="GO:0051539">
    <property type="term" value="F:4 iron, 4 sulfur cluster binding"/>
    <property type="evidence" value="ECO:0007669"/>
    <property type="project" value="UniProtKB-KW"/>
</dbReference>
<dbReference type="HAMAP" id="MF_00916">
    <property type="entry name" value="QueG"/>
    <property type="match status" value="1"/>
</dbReference>
<keyword evidence="10" id="KW-1185">Reference proteome</keyword>
<evidence type="ECO:0000256" key="4">
    <source>
        <dbReference type="ARBA" id="ARBA00022785"/>
    </source>
</evidence>
<protein>
    <recommendedName>
        <fullName evidence="6">Epoxyqueuosine reductase</fullName>
        <ecNumber evidence="6">1.17.99.6</ecNumber>
    </recommendedName>
    <alternativeName>
        <fullName evidence="6">Queuosine biosynthesis protein QueG</fullName>
    </alternativeName>
</protein>
<evidence type="ECO:0000256" key="6">
    <source>
        <dbReference type="HAMAP-Rule" id="MF_00916"/>
    </source>
</evidence>
<dbReference type="Pfam" id="PF08331">
    <property type="entry name" value="QueG_DUF1730"/>
    <property type="match status" value="1"/>
</dbReference>
<keyword evidence="6" id="KW-0170">Cobalt</keyword>
<dbReference type="PROSITE" id="PS51379">
    <property type="entry name" value="4FE4S_FER_2"/>
    <property type="match status" value="1"/>
</dbReference>
<feature type="binding site" evidence="6">
    <location>
        <position position="197"/>
    </location>
    <ligand>
        <name>[4Fe-4S] cluster</name>
        <dbReference type="ChEBI" id="CHEBI:49883"/>
        <label>1</label>
    </ligand>
</feature>
<feature type="compositionally biased region" description="Low complexity" evidence="7">
    <location>
        <begin position="353"/>
        <end position="366"/>
    </location>
</feature>
<dbReference type="SUPFAM" id="SSF46548">
    <property type="entry name" value="alpha-helical ferredoxin"/>
    <property type="match status" value="1"/>
</dbReference>
<dbReference type="PANTHER" id="PTHR30002">
    <property type="entry name" value="EPOXYQUEUOSINE REDUCTASE"/>
    <property type="match status" value="1"/>
</dbReference>
<feature type="binding site" evidence="6">
    <location>
        <position position="200"/>
    </location>
    <ligand>
        <name>[4Fe-4S] cluster</name>
        <dbReference type="ChEBI" id="CHEBI:49883"/>
        <label>1</label>
    </ligand>
</feature>
<feature type="binding site" evidence="6">
    <location>
        <position position="61"/>
    </location>
    <ligand>
        <name>cob(II)alamin</name>
        <dbReference type="ChEBI" id="CHEBI:16304"/>
    </ligand>
</feature>
<keyword evidence="2 6" id="KW-0963">Cytoplasm</keyword>
<feature type="binding site" evidence="6">
    <location>
        <position position="254"/>
    </location>
    <ligand>
        <name>[4Fe-4S] cluster</name>
        <dbReference type="ChEBI" id="CHEBI:49883"/>
        <label>1</label>
    </ligand>
</feature>
<feature type="domain" description="4Fe-4S ferredoxin-type" evidence="8">
    <location>
        <begin position="185"/>
        <end position="214"/>
    </location>
</feature>
<dbReference type="Proteomes" id="UP000027341">
    <property type="component" value="Unassembled WGS sequence"/>
</dbReference>
<comment type="pathway">
    <text evidence="6">tRNA modification; tRNA-queuosine biosynthesis.</text>
</comment>
<comment type="similarity">
    <text evidence="6">Belongs to the QueG family.</text>
</comment>
<feature type="binding site" evidence="6">
    <location>
        <begin position="247"/>
        <end position="248"/>
    </location>
    <ligand>
        <name>cob(II)alamin</name>
        <dbReference type="ChEBI" id="CHEBI:16304"/>
    </ligand>
</feature>
<evidence type="ECO:0000256" key="3">
    <source>
        <dbReference type="ARBA" id="ARBA00022694"/>
    </source>
</evidence>
<dbReference type="EMBL" id="JMIU01000001">
    <property type="protein sequence ID" value="KDN95038.1"/>
    <property type="molecule type" value="Genomic_DNA"/>
</dbReference>
<dbReference type="InterPro" id="IPR004453">
    <property type="entry name" value="QueG"/>
</dbReference>
<evidence type="ECO:0000256" key="5">
    <source>
        <dbReference type="ARBA" id="ARBA00023002"/>
    </source>
</evidence>
<feature type="region of interest" description="Disordered" evidence="7">
    <location>
        <begin position="353"/>
        <end position="376"/>
    </location>
</feature>
<dbReference type="AlphaFoldDB" id="A0A066ZMI5"/>
<name>A0A066ZMI5_HYDMR</name>
<dbReference type="GO" id="GO:0008616">
    <property type="term" value="P:tRNA queuosine(34) biosynthetic process"/>
    <property type="evidence" value="ECO:0007669"/>
    <property type="project" value="UniProtKB-UniRule"/>
</dbReference>
<feature type="binding site" evidence="6">
    <location>
        <position position="160"/>
    </location>
    <ligand>
        <name>cob(II)alamin</name>
        <dbReference type="ChEBI" id="CHEBI:16304"/>
    </ligand>
</feature>
<feature type="binding site" evidence="6">
    <location>
        <position position="194"/>
    </location>
    <ligand>
        <name>[4Fe-4S] cluster</name>
        <dbReference type="ChEBI" id="CHEBI:49883"/>
        <label>1</label>
    </ligand>
</feature>
<evidence type="ECO:0000256" key="2">
    <source>
        <dbReference type="ARBA" id="ARBA00022490"/>
    </source>
</evidence>
<sequence>MQNTTHAQLVTKIKGWGKALGFADVGISSTDLSDYEAAYFNWLGESYHGEMQYMAAHGTKRTRPPELVPGTQSIISVRMNYYDADAHSPIEQLQTSDKAYVSRYALNKDYHKLMRKRLQQLASKIQQEVPDFTYRAFADSAPVLERPIAQQAGLGFIGKNSLIIHPRAGSWFFLGELYCNIDLPADPPFGKQGCGPCTACIDECPTQAILPNNQVDARRCISYLTIEHQGSIDEALRPLIGNRIYGCDDCQLVCPWNKFTDSTTEEAFKAKQIKAKHPLDATTLLALLSWSEEEFLNNFEGSPIRRIGFTLWQRNLCIAIGNDDYRPQNIEALTGLKTDSELVQEHREWAITQQTQKKQQQAQTQKSARLGGFTQLGKPAVAPKYYLPKKPR</sequence>
<evidence type="ECO:0000313" key="10">
    <source>
        <dbReference type="Proteomes" id="UP000027341"/>
    </source>
</evidence>
<comment type="caution">
    <text evidence="9">The sequence shown here is derived from an EMBL/GenBank/DDBJ whole genome shotgun (WGS) entry which is preliminary data.</text>
</comment>
<comment type="catalytic activity">
    <reaction evidence="6">
        <text>epoxyqueuosine(34) in tRNA + AH2 = queuosine(34) in tRNA + A + H2O</text>
        <dbReference type="Rhea" id="RHEA:32159"/>
        <dbReference type="Rhea" id="RHEA-COMP:18571"/>
        <dbReference type="Rhea" id="RHEA-COMP:18582"/>
        <dbReference type="ChEBI" id="CHEBI:13193"/>
        <dbReference type="ChEBI" id="CHEBI:15377"/>
        <dbReference type="ChEBI" id="CHEBI:17499"/>
        <dbReference type="ChEBI" id="CHEBI:194431"/>
        <dbReference type="ChEBI" id="CHEBI:194443"/>
        <dbReference type="EC" id="1.17.99.6"/>
    </reaction>
</comment>
<dbReference type="GO" id="GO:0052693">
    <property type="term" value="F:epoxyqueuosine reductase activity"/>
    <property type="evidence" value="ECO:0007669"/>
    <property type="project" value="UniProtKB-UniRule"/>
</dbReference>
<evidence type="ECO:0000256" key="7">
    <source>
        <dbReference type="SAM" id="MobiDB-lite"/>
    </source>
</evidence>
<gene>
    <name evidence="6" type="primary">queG</name>
    <name evidence="9" type="ORF">EI16_01635</name>
</gene>
<comment type="cofactor">
    <cofactor evidence="6">
        <name>[4Fe-4S] cluster</name>
        <dbReference type="ChEBI" id="CHEBI:49883"/>
    </cofactor>
    <text evidence="6">Binds 2 [4Fe-4S] clusters per monomer.</text>
</comment>
<feature type="binding site" evidence="6">
    <location>
        <position position="174"/>
    </location>
    <ligand>
        <name>cob(II)alamin</name>
        <dbReference type="ChEBI" id="CHEBI:16304"/>
    </ligand>
</feature>
<evidence type="ECO:0000259" key="8">
    <source>
        <dbReference type="PROSITE" id="PS51379"/>
    </source>
</evidence>
<keyword evidence="6" id="KW-0479">Metal-binding</keyword>
<dbReference type="Gene3D" id="3.30.70.20">
    <property type="match status" value="1"/>
</dbReference>
<feature type="binding site" evidence="6">
    <location>
        <position position="220"/>
    </location>
    <ligand>
        <name>[4Fe-4S] cluster</name>
        <dbReference type="ChEBI" id="CHEBI:49883"/>
        <label>2</label>
    </ligand>
</feature>
<keyword evidence="1 6" id="KW-0004">4Fe-4S</keyword>
<keyword evidence="6" id="KW-0846">Cobalamin</keyword>
<comment type="function">
    <text evidence="6">Catalyzes the conversion of epoxyqueuosine (oQ) to queuosine (Q), which is a hypermodified base found in the wobble positions of tRNA(Asp), tRNA(Asn), tRNA(His) and tRNA(Tyr).</text>
</comment>
<dbReference type="STRING" id="28885.EI16_01635"/>
<dbReference type="Pfam" id="PF13484">
    <property type="entry name" value="Fer4_16"/>
    <property type="match status" value="1"/>
</dbReference>
<feature type="active site" description="Proton donor" evidence="6">
    <location>
        <position position="139"/>
    </location>
</feature>